<dbReference type="InterPro" id="IPR014710">
    <property type="entry name" value="RmlC-like_jellyroll"/>
</dbReference>
<dbReference type="SUPFAM" id="SSF46689">
    <property type="entry name" value="Homeodomain-like"/>
    <property type="match status" value="2"/>
</dbReference>
<evidence type="ECO:0000256" key="2">
    <source>
        <dbReference type="ARBA" id="ARBA00023125"/>
    </source>
</evidence>
<dbReference type="InterPro" id="IPR018060">
    <property type="entry name" value="HTH_AraC"/>
</dbReference>
<dbReference type="InterPro" id="IPR003313">
    <property type="entry name" value="AraC-bd"/>
</dbReference>
<dbReference type="EMBL" id="DWUW01000028">
    <property type="protein sequence ID" value="HJD30497.1"/>
    <property type="molecule type" value="Genomic_DNA"/>
</dbReference>
<evidence type="ECO:0000256" key="1">
    <source>
        <dbReference type="ARBA" id="ARBA00023015"/>
    </source>
</evidence>
<accession>A0A9D2QWJ2</accession>
<dbReference type="InterPro" id="IPR009057">
    <property type="entry name" value="Homeodomain-like_sf"/>
</dbReference>
<gene>
    <name evidence="5" type="ORF">H9912_01000</name>
</gene>
<organism evidence="5 6">
    <name type="scientific">Candidatus Eisenbergiella stercorigallinarum</name>
    <dbReference type="NCBI Taxonomy" id="2838557"/>
    <lineage>
        <taxon>Bacteria</taxon>
        <taxon>Bacillati</taxon>
        <taxon>Bacillota</taxon>
        <taxon>Clostridia</taxon>
        <taxon>Lachnospirales</taxon>
        <taxon>Lachnospiraceae</taxon>
        <taxon>Eisenbergiella</taxon>
    </lineage>
</organism>
<evidence type="ECO:0000313" key="5">
    <source>
        <dbReference type="EMBL" id="HJD30497.1"/>
    </source>
</evidence>
<dbReference type="AlphaFoldDB" id="A0A9D2QWJ2"/>
<sequence length="310" mass="34630">MDAPEKKIFLHLDEDFSCQYKDIQFPTIQPPYFHSHNGYEILLLLGGELDFFMESGSGKLVRGDLVCIRPHAFHSARPLDPSRYDRIIINIRETAFPSLNSSRTDLASCFFRMPPAMLNLMHLSDAEIERFTGLARDLQSALSSGEWGSDILSLSLLRLILVMLNQHVAAPSGANPGVMPAFMAELFSYIEAHIQDTLTIEQLAGHVHHNGVYLNRRFKQITGLTLNQYILAKKISRAQSCLQEGLTAGEACEQAGFHDYATFYRAFCREMGVSPKQYQQRLFGERAVIAPAGKSAEKPPLSPGIPDTGR</sequence>
<dbReference type="GO" id="GO:0003700">
    <property type="term" value="F:DNA-binding transcription factor activity"/>
    <property type="evidence" value="ECO:0007669"/>
    <property type="project" value="InterPro"/>
</dbReference>
<comment type="caution">
    <text evidence="5">The sequence shown here is derived from an EMBL/GenBank/DDBJ whole genome shotgun (WGS) entry which is preliminary data.</text>
</comment>
<protein>
    <submittedName>
        <fullName evidence="5">AraC family transcriptional regulator</fullName>
    </submittedName>
</protein>
<dbReference type="InterPro" id="IPR050204">
    <property type="entry name" value="AraC_XylS_family_regulators"/>
</dbReference>
<dbReference type="Proteomes" id="UP000823851">
    <property type="component" value="Unassembled WGS sequence"/>
</dbReference>
<dbReference type="SUPFAM" id="SSF51215">
    <property type="entry name" value="Regulatory protein AraC"/>
    <property type="match status" value="1"/>
</dbReference>
<reference evidence="5" key="2">
    <citation type="submission" date="2021-04" db="EMBL/GenBank/DDBJ databases">
        <authorList>
            <person name="Gilroy R."/>
        </authorList>
    </citation>
    <scope>NUCLEOTIDE SEQUENCE</scope>
    <source>
        <strain evidence="5">ChiHjej8B7-25341</strain>
    </source>
</reference>
<dbReference type="InterPro" id="IPR037923">
    <property type="entry name" value="HTH-like"/>
</dbReference>
<evidence type="ECO:0000259" key="4">
    <source>
        <dbReference type="PROSITE" id="PS01124"/>
    </source>
</evidence>
<dbReference type="PROSITE" id="PS01124">
    <property type="entry name" value="HTH_ARAC_FAMILY_2"/>
    <property type="match status" value="1"/>
</dbReference>
<evidence type="ECO:0000256" key="3">
    <source>
        <dbReference type="ARBA" id="ARBA00023163"/>
    </source>
</evidence>
<dbReference type="Gene3D" id="1.10.10.60">
    <property type="entry name" value="Homeodomain-like"/>
    <property type="match status" value="2"/>
</dbReference>
<proteinExistence type="predicted"/>
<feature type="domain" description="HTH araC/xylS-type" evidence="4">
    <location>
        <begin position="184"/>
        <end position="281"/>
    </location>
</feature>
<dbReference type="Gene3D" id="2.60.120.10">
    <property type="entry name" value="Jelly Rolls"/>
    <property type="match status" value="1"/>
</dbReference>
<dbReference type="GO" id="GO:0043565">
    <property type="term" value="F:sequence-specific DNA binding"/>
    <property type="evidence" value="ECO:0007669"/>
    <property type="project" value="InterPro"/>
</dbReference>
<dbReference type="SMART" id="SM00342">
    <property type="entry name" value="HTH_ARAC"/>
    <property type="match status" value="1"/>
</dbReference>
<evidence type="ECO:0000313" key="6">
    <source>
        <dbReference type="Proteomes" id="UP000823851"/>
    </source>
</evidence>
<keyword evidence="3" id="KW-0804">Transcription</keyword>
<dbReference type="Pfam" id="PF02311">
    <property type="entry name" value="AraC_binding"/>
    <property type="match status" value="1"/>
</dbReference>
<name>A0A9D2QWJ2_9FIRM</name>
<dbReference type="Pfam" id="PF12833">
    <property type="entry name" value="HTH_18"/>
    <property type="match status" value="1"/>
</dbReference>
<dbReference type="PANTHER" id="PTHR46796">
    <property type="entry name" value="HTH-TYPE TRANSCRIPTIONAL ACTIVATOR RHAS-RELATED"/>
    <property type="match status" value="1"/>
</dbReference>
<keyword evidence="1" id="KW-0805">Transcription regulation</keyword>
<reference evidence="5" key="1">
    <citation type="journal article" date="2021" name="PeerJ">
        <title>Extensive microbial diversity within the chicken gut microbiome revealed by metagenomics and culture.</title>
        <authorList>
            <person name="Gilroy R."/>
            <person name="Ravi A."/>
            <person name="Getino M."/>
            <person name="Pursley I."/>
            <person name="Horton D.L."/>
            <person name="Alikhan N.F."/>
            <person name="Baker D."/>
            <person name="Gharbi K."/>
            <person name="Hall N."/>
            <person name="Watson M."/>
            <person name="Adriaenssens E.M."/>
            <person name="Foster-Nyarko E."/>
            <person name="Jarju S."/>
            <person name="Secka A."/>
            <person name="Antonio M."/>
            <person name="Oren A."/>
            <person name="Chaudhuri R.R."/>
            <person name="La Ragione R."/>
            <person name="Hildebrand F."/>
            <person name="Pallen M.J."/>
        </authorList>
    </citation>
    <scope>NUCLEOTIDE SEQUENCE</scope>
    <source>
        <strain evidence="5">ChiHjej8B7-25341</strain>
    </source>
</reference>
<keyword evidence="2" id="KW-0238">DNA-binding</keyword>